<evidence type="ECO:0000313" key="8">
    <source>
        <dbReference type="EMBL" id="SVD75371.1"/>
    </source>
</evidence>
<evidence type="ECO:0000256" key="1">
    <source>
        <dbReference type="ARBA" id="ARBA00022475"/>
    </source>
</evidence>
<evidence type="ECO:0000256" key="4">
    <source>
        <dbReference type="ARBA" id="ARBA00022989"/>
    </source>
</evidence>
<keyword evidence="3" id="KW-0812">Transmembrane</keyword>
<keyword evidence="5" id="KW-0472">Membrane</keyword>
<sequence length="87" mass="9915">VRIVLALVVLAGASYIFIAGDRGLMELAQRREELRRLEQHVANLVAENDSLKRVLSLLDSDSSFVEKVAREKYEMVKPGESLYLIRR</sequence>
<organism evidence="8">
    <name type="scientific">marine metagenome</name>
    <dbReference type="NCBI Taxonomy" id="408172"/>
    <lineage>
        <taxon>unclassified sequences</taxon>
        <taxon>metagenomes</taxon>
        <taxon>ecological metagenomes</taxon>
    </lineage>
</organism>
<accession>A0A382XY31</accession>
<keyword evidence="2" id="KW-0132">Cell division</keyword>
<dbReference type="AlphaFoldDB" id="A0A382XY31"/>
<dbReference type="GO" id="GO:0043093">
    <property type="term" value="P:FtsZ-dependent cytokinesis"/>
    <property type="evidence" value="ECO:0007669"/>
    <property type="project" value="TreeGrafter"/>
</dbReference>
<evidence type="ECO:0008006" key="9">
    <source>
        <dbReference type="Google" id="ProtNLM"/>
    </source>
</evidence>
<proteinExistence type="predicted"/>
<keyword evidence="7" id="KW-0175">Coiled coil</keyword>
<dbReference type="PANTHER" id="PTHR37485">
    <property type="entry name" value="CELL DIVISION PROTEIN FTSB"/>
    <property type="match status" value="1"/>
</dbReference>
<feature type="coiled-coil region" evidence="7">
    <location>
        <begin position="27"/>
        <end position="54"/>
    </location>
</feature>
<evidence type="ECO:0000256" key="7">
    <source>
        <dbReference type="SAM" id="Coils"/>
    </source>
</evidence>
<protein>
    <recommendedName>
        <fullName evidence="9">Septum formation initiator family protein</fullName>
    </recommendedName>
</protein>
<dbReference type="PANTHER" id="PTHR37485:SF1">
    <property type="entry name" value="CELL DIVISION PROTEIN FTSB"/>
    <property type="match status" value="1"/>
</dbReference>
<dbReference type="InterPro" id="IPR007060">
    <property type="entry name" value="FtsL/DivIC"/>
</dbReference>
<reference evidence="8" key="1">
    <citation type="submission" date="2018-05" db="EMBL/GenBank/DDBJ databases">
        <authorList>
            <person name="Lanie J.A."/>
            <person name="Ng W.-L."/>
            <person name="Kazmierczak K.M."/>
            <person name="Andrzejewski T.M."/>
            <person name="Davidsen T.M."/>
            <person name="Wayne K.J."/>
            <person name="Tettelin H."/>
            <person name="Glass J.I."/>
            <person name="Rusch D."/>
            <person name="Podicherti R."/>
            <person name="Tsui H.-C.T."/>
            <person name="Winkler M.E."/>
        </authorList>
    </citation>
    <scope>NUCLEOTIDE SEQUENCE</scope>
</reference>
<evidence type="ECO:0000256" key="3">
    <source>
        <dbReference type="ARBA" id="ARBA00022692"/>
    </source>
</evidence>
<name>A0A382XY31_9ZZZZ</name>
<dbReference type="InterPro" id="IPR023081">
    <property type="entry name" value="Cell_div_FtsB"/>
</dbReference>
<dbReference type="Pfam" id="PF04977">
    <property type="entry name" value="DivIC"/>
    <property type="match status" value="1"/>
</dbReference>
<evidence type="ECO:0000256" key="2">
    <source>
        <dbReference type="ARBA" id="ARBA00022618"/>
    </source>
</evidence>
<dbReference type="GO" id="GO:0030428">
    <property type="term" value="C:cell septum"/>
    <property type="evidence" value="ECO:0007669"/>
    <property type="project" value="TreeGrafter"/>
</dbReference>
<dbReference type="EMBL" id="UINC01171030">
    <property type="protein sequence ID" value="SVD75371.1"/>
    <property type="molecule type" value="Genomic_DNA"/>
</dbReference>
<evidence type="ECO:0000256" key="5">
    <source>
        <dbReference type="ARBA" id="ARBA00023136"/>
    </source>
</evidence>
<keyword evidence="6" id="KW-0131">Cell cycle</keyword>
<feature type="non-terminal residue" evidence="8">
    <location>
        <position position="1"/>
    </location>
</feature>
<keyword evidence="1" id="KW-1003">Cell membrane</keyword>
<evidence type="ECO:0000256" key="6">
    <source>
        <dbReference type="ARBA" id="ARBA00023306"/>
    </source>
</evidence>
<keyword evidence="4" id="KW-1133">Transmembrane helix</keyword>
<gene>
    <name evidence="8" type="ORF">METZ01_LOCUS428225</name>
</gene>